<dbReference type="RefSeq" id="WP_090674919.1">
    <property type="nucleotide sequence ID" value="NZ_FNIT01000007.1"/>
</dbReference>
<dbReference type="OrthoDB" id="9784036at2"/>
<comment type="similarity">
    <text evidence="1">Belongs to the esterase D family.</text>
</comment>
<protein>
    <recommendedName>
        <fullName evidence="5">Esterase</fullName>
    </recommendedName>
</protein>
<dbReference type="Pfam" id="PF00756">
    <property type="entry name" value="Esterase"/>
    <property type="match status" value="1"/>
</dbReference>
<evidence type="ECO:0008006" key="5">
    <source>
        <dbReference type="Google" id="ProtNLM"/>
    </source>
</evidence>
<evidence type="ECO:0000313" key="3">
    <source>
        <dbReference type="EMBL" id="SDO49098.1"/>
    </source>
</evidence>
<dbReference type="PANTHER" id="PTHR40841">
    <property type="entry name" value="SIDEROPHORE TRIACETYLFUSARININE C ESTERASE"/>
    <property type="match status" value="1"/>
</dbReference>
<name>A0A1H0JZ70_9HYPH</name>
<dbReference type="PANTHER" id="PTHR40841:SF2">
    <property type="entry name" value="SIDEROPHORE-DEGRADING ESTERASE (EUROFUNG)"/>
    <property type="match status" value="1"/>
</dbReference>
<keyword evidence="4" id="KW-1185">Reference proteome</keyword>
<keyword evidence="2" id="KW-0378">Hydrolase</keyword>
<dbReference type="InterPro" id="IPR000801">
    <property type="entry name" value="Esterase-like"/>
</dbReference>
<dbReference type="EMBL" id="FNIT01000007">
    <property type="protein sequence ID" value="SDO49098.1"/>
    <property type="molecule type" value="Genomic_DNA"/>
</dbReference>
<dbReference type="Gene3D" id="3.40.50.1820">
    <property type="entry name" value="alpha/beta hydrolase"/>
    <property type="match status" value="1"/>
</dbReference>
<reference evidence="3 4" key="1">
    <citation type="submission" date="2016-10" db="EMBL/GenBank/DDBJ databases">
        <authorList>
            <person name="de Groot N.N."/>
        </authorList>
    </citation>
    <scope>NUCLEOTIDE SEQUENCE [LARGE SCALE GENOMIC DNA]</scope>
    <source>
        <strain evidence="4">L7-484,KACC 16230,DSM 25025</strain>
    </source>
</reference>
<dbReference type="SUPFAM" id="SSF53474">
    <property type="entry name" value="alpha/beta-Hydrolases"/>
    <property type="match status" value="1"/>
</dbReference>
<dbReference type="GO" id="GO:0016788">
    <property type="term" value="F:hydrolase activity, acting on ester bonds"/>
    <property type="evidence" value="ECO:0007669"/>
    <property type="project" value="TreeGrafter"/>
</dbReference>
<proteinExistence type="inferred from homology"/>
<dbReference type="AlphaFoldDB" id="A0A1H0JZ70"/>
<evidence type="ECO:0000313" key="4">
    <source>
        <dbReference type="Proteomes" id="UP000198793"/>
    </source>
</evidence>
<organism evidence="3 4">
    <name type="scientific">Aureimonas jatrophae</name>
    <dbReference type="NCBI Taxonomy" id="1166073"/>
    <lineage>
        <taxon>Bacteria</taxon>
        <taxon>Pseudomonadati</taxon>
        <taxon>Pseudomonadota</taxon>
        <taxon>Alphaproteobacteria</taxon>
        <taxon>Hyphomicrobiales</taxon>
        <taxon>Aurantimonadaceae</taxon>
        <taxon>Aureimonas</taxon>
    </lineage>
</organism>
<dbReference type="Proteomes" id="UP000198793">
    <property type="component" value="Unassembled WGS sequence"/>
</dbReference>
<dbReference type="InterPro" id="IPR052558">
    <property type="entry name" value="Siderophore_Hydrolase_D"/>
</dbReference>
<sequence length="293" mass="31372">MDPLQTTPRPAGLPDTVVLDLAPEGASEPWRLFVYVPPGPAPAAGWPLLAITDGNAMIATAVDTVRVQGAYPDSTNVEPGVVVAVGYPTDAAYDSLRRSLDLSPPPGRTYPPFTENGPQVRTGGADPFLRFVETDVLAAVGRLAPVDAARRTLFGHSFGGLFALYALFSGSDAFSRFVAASPTIYWEDGVLLDAEERFRARGARPGTLVHLSAGQYEGDALAPFQYGREDTDKRRAAARSVRTLDLTQAMAARLARVPGLQATCEIYPGETHMTMLPVSVSRAVRVAFEARRA</sequence>
<evidence type="ECO:0000256" key="1">
    <source>
        <dbReference type="ARBA" id="ARBA00005622"/>
    </source>
</evidence>
<evidence type="ECO:0000256" key="2">
    <source>
        <dbReference type="ARBA" id="ARBA00022801"/>
    </source>
</evidence>
<dbReference type="STRING" id="1166073.SAMN05192530_10722"/>
<gene>
    <name evidence="3" type="ORF">SAMN05192530_10722</name>
</gene>
<dbReference type="InterPro" id="IPR029058">
    <property type="entry name" value="AB_hydrolase_fold"/>
</dbReference>
<accession>A0A1H0JZ70</accession>